<proteinExistence type="predicted"/>
<protein>
    <recommendedName>
        <fullName evidence="3">Phage protein</fullName>
    </recommendedName>
</protein>
<dbReference type="RefSeq" id="WP_186949824.1">
    <property type="nucleotide sequence ID" value="NZ_JACOGF010000015.1"/>
</dbReference>
<dbReference type="EMBL" id="JACOGF010000015">
    <property type="protein sequence ID" value="MBC3920354.1"/>
    <property type="molecule type" value="Genomic_DNA"/>
</dbReference>
<gene>
    <name evidence="1" type="ORF">H8L32_23020</name>
</gene>
<comment type="caution">
    <text evidence="1">The sequence shown here is derived from an EMBL/GenBank/DDBJ whole genome shotgun (WGS) entry which is preliminary data.</text>
</comment>
<sequence length="141" mass="15411">MTQAFFNIDTLVNDDLAVADVPVVFNEDAEPIAGFKVVGKNSARYQEAQRAIEILSIKRAVIKKQQIDAKTDEGAGQFVDINKENQIRLATAAVVSIYGFRSGDTDLKATPEVLANLFNKRPTWLAKVITAIEAETGFLPA</sequence>
<evidence type="ECO:0008006" key="3">
    <source>
        <dbReference type="Google" id="ProtNLM"/>
    </source>
</evidence>
<reference evidence="1 2" key="1">
    <citation type="submission" date="2020-08" db="EMBL/GenBank/DDBJ databases">
        <title>Novel species isolated from subtropical streams in China.</title>
        <authorList>
            <person name="Lu H."/>
        </authorList>
    </citation>
    <scope>NUCLEOTIDE SEQUENCE [LARGE SCALE GENOMIC DNA]</scope>
    <source>
        <strain evidence="1 2">CY18W</strain>
    </source>
</reference>
<keyword evidence="2" id="KW-1185">Reference proteome</keyword>
<evidence type="ECO:0000313" key="1">
    <source>
        <dbReference type="EMBL" id="MBC3920354.1"/>
    </source>
</evidence>
<name>A0ABR6ZXG9_9BURK</name>
<accession>A0ABR6ZXG9</accession>
<organism evidence="1 2">
    <name type="scientific">Undibacterium hunanense</name>
    <dbReference type="NCBI Taxonomy" id="2762292"/>
    <lineage>
        <taxon>Bacteria</taxon>
        <taxon>Pseudomonadati</taxon>
        <taxon>Pseudomonadota</taxon>
        <taxon>Betaproteobacteria</taxon>
        <taxon>Burkholderiales</taxon>
        <taxon>Oxalobacteraceae</taxon>
        <taxon>Undibacterium</taxon>
    </lineage>
</organism>
<dbReference type="Proteomes" id="UP000650424">
    <property type="component" value="Unassembled WGS sequence"/>
</dbReference>
<evidence type="ECO:0000313" key="2">
    <source>
        <dbReference type="Proteomes" id="UP000650424"/>
    </source>
</evidence>